<name>A0ABT9H0S3_9GAMM</name>
<dbReference type="EMBL" id="JAUZVZ010000016">
    <property type="protein sequence ID" value="MDP4536880.1"/>
    <property type="molecule type" value="Genomic_DNA"/>
</dbReference>
<protein>
    <submittedName>
        <fullName evidence="1">DUF3025 domain-containing protein</fullName>
    </submittedName>
</protein>
<keyword evidence="2" id="KW-1185">Reference proteome</keyword>
<dbReference type="RefSeq" id="WP_305894146.1">
    <property type="nucleotide sequence ID" value="NZ_JAUZVZ010000016.1"/>
</dbReference>
<sequence length="276" mass="32629">MQTARINNRFTPSSEWQPHYFIENPVFADLETLFTVSALPQWPAPKQLNAWRRQSDYCFVENELLEQDGRYYEAYIYATQQIPTRAENYHDFFGALIWCLFPQSKACINQLHMQDIQQSGISPRTPLRNKLTLLDECGVLIAYSEAQADMVEALRQHQWQHVFCQQRALWWQQLQPVVFGHAIYEMATKPFLGLTAKCWFIKVPDHYFSWPLTKQYQHLDAQLCQQLQQPEVLFEADQLTPLPLLGVPNWYDDNQQPEFYSNTDYFRPKRRGKAGR</sequence>
<reference evidence="1 2" key="1">
    <citation type="submission" date="2023-08" db="EMBL/GenBank/DDBJ databases">
        <authorList>
            <person name="Joshi A."/>
            <person name="Thite S."/>
        </authorList>
    </citation>
    <scope>NUCLEOTIDE SEQUENCE [LARGE SCALE GENOMIC DNA]</scope>
    <source>
        <strain evidence="1 2">AC40</strain>
    </source>
</reference>
<gene>
    <name evidence="1" type="ORF">Q3O60_11820</name>
</gene>
<accession>A0ABT9H0S3</accession>
<dbReference type="InterPro" id="IPR021390">
    <property type="entry name" value="DUF3025"/>
</dbReference>
<dbReference type="Pfam" id="PF11227">
    <property type="entry name" value="DUF3025"/>
    <property type="match status" value="1"/>
</dbReference>
<proteinExistence type="predicted"/>
<comment type="caution">
    <text evidence="1">The sequence shown here is derived from an EMBL/GenBank/DDBJ whole genome shotgun (WGS) entry which is preliminary data.</text>
</comment>
<evidence type="ECO:0000313" key="2">
    <source>
        <dbReference type="Proteomes" id="UP001231616"/>
    </source>
</evidence>
<dbReference type="Proteomes" id="UP001231616">
    <property type="component" value="Unassembled WGS sequence"/>
</dbReference>
<evidence type="ECO:0000313" key="1">
    <source>
        <dbReference type="EMBL" id="MDP4536880.1"/>
    </source>
</evidence>
<organism evidence="1 2">
    <name type="scientific">Alkalimonas collagenimarina</name>
    <dbReference type="NCBI Taxonomy" id="400390"/>
    <lineage>
        <taxon>Bacteria</taxon>
        <taxon>Pseudomonadati</taxon>
        <taxon>Pseudomonadota</taxon>
        <taxon>Gammaproteobacteria</taxon>
        <taxon>Alkalimonas</taxon>
    </lineage>
</organism>